<keyword evidence="1" id="KW-1133">Transmembrane helix</keyword>
<accession>A0A2H6KHC7</accession>
<dbReference type="EMBL" id="BDSA01000004">
    <property type="protein sequence ID" value="GBE62379.1"/>
    <property type="molecule type" value="Genomic_DNA"/>
</dbReference>
<evidence type="ECO:0000256" key="1">
    <source>
        <dbReference type="SAM" id="Phobius"/>
    </source>
</evidence>
<keyword evidence="1" id="KW-0472">Membrane</keyword>
<comment type="caution">
    <text evidence="2">The sequence shown here is derived from an EMBL/GenBank/DDBJ whole genome shotgun (WGS) entry which is preliminary data.</text>
</comment>
<evidence type="ECO:0000313" key="3">
    <source>
        <dbReference type="Proteomes" id="UP000236319"/>
    </source>
</evidence>
<feature type="transmembrane region" description="Helical" evidence="1">
    <location>
        <begin position="86"/>
        <end position="106"/>
    </location>
</feature>
<keyword evidence="1" id="KW-0812">Transmembrane</keyword>
<keyword evidence="3" id="KW-1185">Reference proteome</keyword>
<dbReference type="OrthoDB" id="565522at2759"/>
<dbReference type="RefSeq" id="XP_028868622.1">
    <property type="nucleotide sequence ID" value="XM_029012789.1"/>
</dbReference>
<dbReference type="Proteomes" id="UP000236319">
    <property type="component" value="Unassembled WGS sequence"/>
</dbReference>
<name>A0A2H6KHC7_9APIC</name>
<gene>
    <name evidence="2" type="ORF">BOVATA_038720</name>
</gene>
<proteinExistence type="predicted"/>
<evidence type="ECO:0000313" key="2">
    <source>
        <dbReference type="EMBL" id="GBE62379.1"/>
    </source>
</evidence>
<feature type="transmembrane region" description="Helical" evidence="1">
    <location>
        <begin position="144"/>
        <end position="165"/>
    </location>
</feature>
<sequence length="201" mass="22397">MGFGLVSKLSRLAVSRWFKKEEATITTAESDTASEENNENGEANQVQSIDWNDLNYPWGLNLVHYNRNELEDASAKVSRISHIGTFLVYGTLLLNLVDVMILASMGAYPMRILYSFFDIILLAPVVCANFYLTFVTLATKNKSYLAFCTGAHILMCLLYLTLAIVGEGPINGFTKFTHLKSEIAGCAGRSYLKRLDMRNSS</sequence>
<organism evidence="2 3">
    <name type="scientific">Babesia ovata</name>
    <dbReference type="NCBI Taxonomy" id="189622"/>
    <lineage>
        <taxon>Eukaryota</taxon>
        <taxon>Sar</taxon>
        <taxon>Alveolata</taxon>
        <taxon>Apicomplexa</taxon>
        <taxon>Aconoidasida</taxon>
        <taxon>Piroplasmida</taxon>
        <taxon>Babesiidae</taxon>
        <taxon>Babesia</taxon>
    </lineage>
</organism>
<dbReference type="GeneID" id="39876149"/>
<protein>
    <submittedName>
        <fullName evidence="2">SCAMP family protein, putative</fullName>
    </submittedName>
</protein>
<dbReference type="VEuPathDB" id="PiroplasmaDB:BOVATA_038720"/>
<feature type="transmembrane region" description="Helical" evidence="1">
    <location>
        <begin position="112"/>
        <end position="132"/>
    </location>
</feature>
<reference evidence="2 3" key="1">
    <citation type="journal article" date="2017" name="BMC Genomics">
        <title>Whole-genome assembly of Babesia ovata and comparative genomics between closely related pathogens.</title>
        <authorList>
            <person name="Yamagishi J."/>
            <person name="Asada M."/>
            <person name="Hakimi H."/>
            <person name="Tanaka T.Q."/>
            <person name="Sugimoto C."/>
            <person name="Kawazu S."/>
        </authorList>
    </citation>
    <scope>NUCLEOTIDE SEQUENCE [LARGE SCALE GENOMIC DNA]</scope>
    <source>
        <strain evidence="2 3">Miyake</strain>
    </source>
</reference>
<dbReference type="AlphaFoldDB" id="A0A2H6KHC7"/>